<dbReference type="PANTHER" id="PTHR38588:SF1">
    <property type="entry name" value="BLL0334 PROTEIN"/>
    <property type="match status" value="1"/>
</dbReference>
<dbReference type="InterPro" id="IPR010419">
    <property type="entry name" value="CO_DH_gsu"/>
</dbReference>
<evidence type="ECO:0000313" key="1">
    <source>
        <dbReference type="EMBL" id="GAA4447302.1"/>
    </source>
</evidence>
<sequence length="179" mass="19177">MTTNLTKSFDVEQPIDLVWATLTDPPQIVDCVPGASLTEQVDADNYKGYVGLKFGPVKAGYDGLVTFVERDAVNKKMALKGMGIDSKGKGNAEMLMNATLTEVNGMTHVEATMDISITGMLAQFGARLINDVSNQVFDQFVNNFKKKLATAGIESGEAPAESTAEESKSGIGGFIKKLF</sequence>
<dbReference type="Proteomes" id="UP001501175">
    <property type="component" value="Unassembled WGS sequence"/>
</dbReference>
<evidence type="ECO:0008006" key="3">
    <source>
        <dbReference type="Google" id="ProtNLM"/>
    </source>
</evidence>
<dbReference type="InterPro" id="IPR023393">
    <property type="entry name" value="START-like_dom_sf"/>
</dbReference>
<dbReference type="EMBL" id="BAABHD010000003">
    <property type="protein sequence ID" value="GAA4447302.1"/>
    <property type="molecule type" value="Genomic_DNA"/>
</dbReference>
<proteinExistence type="predicted"/>
<dbReference type="RefSeq" id="WP_345239978.1">
    <property type="nucleotide sequence ID" value="NZ_BAABHD010000003.1"/>
</dbReference>
<dbReference type="Pfam" id="PF06240">
    <property type="entry name" value="COXG"/>
    <property type="match status" value="1"/>
</dbReference>
<accession>A0ABP8MB19</accession>
<protein>
    <recommendedName>
        <fullName evidence="3">Carbon monoxide dehydrogenase</fullName>
    </recommendedName>
</protein>
<gene>
    <name evidence="1" type="ORF">GCM10023189_03520</name>
</gene>
<dbReference type="SUPFAM" id="SSF55961">
    <property type="entry name" value="Bet v1-like"/>
    <property type="match status" value="1"/>
</dbReference>
<keyword evidence="2" id="KW-1185">Reference proteome</keyword>
<evidence type="ECO:0000313" key="2">
    <source>
        <dbReference type="Proteomes" id="UP001501175"/>
    </source>
</evidence>
<organism evidence="1 2">
    <name type="scientific">Nibrella saemangeumensis</name>
    <dbReference type="NCBI Taxonomy" id="1084526"/>
    <lineage>
        <taxon>Bacteria</taxon>
        <taxon>Pseudomonadati</taxon>
        <taxon>Bacteroidota</taxon>
        <taxon>Cytophagia</taxon>
        <taxon>Cytophagales</taxon>
        <taxon>Spirosomataceae</taxon>
        <taxon>Nibrella</taxon>
    </lineage>
</organism>
<comment type="caution">
    <text evidence="1">The sequence shown here is derived from an EMBL/GenBank/DDBJ whole genome shotgun (WGS) entry which is preliminary data.</text>
</comment>
<dbReference type="CDD" id="cd07823">
    <property type="entry name" value="SRPBCC_5"/>
    <property type="match status" value="1"/>
</dbReference>
<dbReference type="Gene3D" id="3.30.530.20">
    <property type="match status" value="1"/>
</dbReference>
<reference evidence="2" key="1">
    <citation type="journal article" date="2019" name="Int. J. Syst. Evol. Microbiol.">
        <title>The Global Catalogue of Microorganisms (GCM) 10K type strain sequencing project: providing services to taxonomists for standard genome sequencing and annotation.</title>
        <authorList>
            <consortium name="The Broad Institute Genomics Platform"/>
            <consortium name="The Broad Institute Genome Sequencing Center for Infectious Disease"/>
            <person name="Wu L."/>
            <person name="Ma J."/>
        </authorList>
    </citation>
    <scope>NUCLEOTIDE SEQUENCE [LARGE SCALE GENOMIC DNA]</scope>
    <source>
        <strain evidence="2">JCM 17927</strain>
    </source>
</reference>
<dbReference type="PANTHER" id="PTHR38588">
    <property type="entry name" value="BLL0334 PROTEIN"/>
    <property type="match status" value="1"/>
</dbReference>
<name>A0ABP8MB19_9BACT</name>